<protein>
    <recommendedName>
        <fullName evidence="2">Putative zinc-ribbon domain-containing protein</fullName>
    </recommendedName>
</protein>
<name>B6XKS7_9GAMM</name>
<dbReference type="InterPro" id="IPR059113">
    <property type="entry name" value="Znf_ribbon"/>
</dbReference>
<accession>B6XKS7</accession>
<keyword evidence="1" id="KW-1133">Transmembrane helix</keyword>
<organism evidence="3 4">
    <name type="scientific">Providencia alcalifaciens DSM 30120</name>
    <dbReference type="NCBI Taxonomy" id="520999"/>
    <lineage>
        <taxon>Bacteria</taxon>
        <taxon>Pseudomonadati</taxon>
        <taxon>Pseudomonadota</taxon>
        <taxon>Gammaproteobacteria</taxon>
        <taxon>Enterobacterales</taxon>
        <taxon>Morganellaceae</taxon>
        <taxon>Providencia</taxon>
    </lineage>
</organism>
<dbReference type="eggNOG" id="ENOG5033GGP">
    <property type="taxonomic scope" value="Bacteria"/>
</dbReference>
<dbReference type="Proteomes" id="UP000003729">
    <property type="component" value="Unassembled WGS sequence"/>
</dbReference>
<proteinExistence type="predicted"/>
<reference evidence="3 4" key="2">
    <citation type="submission" date="2008-10" db="EMBL/GenBank/DDBJ databases">
        <authorList>
            <person name="Fulton L."/>
            <person name="Clifton S."/>
            <person name="Fulton B."/>
            <person name="Xu J."/>
            <person name="Minx P."/>
            <person name="Pepin K.H."/>
            <person name="Johnson M."/>
            <person name="Bhonagiri V."/>
            <person name="Nash W.E."/>
            <person name="Mardis E.R."/>
            <person name="Wilson R.K."/>
        </authorList>
    </citation>
    <scope>NUCLEOTIDE SEQUENCE [LARGE SCALE GENOMIC DNA]</scope>
    <source>
        <strain evidence="3 4">DSM 30120</strain>
    </source>
</reference>
<evidence type="ECO:0000256" key="1">
    <source>
        <dbReference type="SAM" id="Phobius"/>
    </source>
</evidence>
<feature type="domain" description="Putative zinc-ribbon" evidence="2">
    <location>
        <begin position="80"/>
        <end position="103"/>
    </location>
</feature>
<reference evidence="3 4" key="1">
    <citation type="submission" date="2008-10" db="EMBL/GenBank/DDBJ databases">
        <title>Draft genome sequence of Providencia alcalifaciens (DSM 30120).</title>
        <authorList>
            <person name="Sudarsanam P."/>
            <person name="Ley R."/>
            <person name="Guruge J."/>
            <person name="Turnbaugh P.J."/>
            <person name="Mahowald M."/>
            <person name="Liep D."/>
            <person name="Gordon J."/>
        </authorList>
    </citation>
    <scope>NUCLEOTIDE SEQUENCE [LARGE SCALE GENOMIC DNA]</scope>
    <source>
        <strain evidence="3 4">DSM 30120</strain>
    </source>
</reference>
<feature type="transmembrane region" description="Helical" evidence="1">
    <location>
        <begin position="52"/>
        <end position="71"/>
    </location>
</feature>
<evidence type="ECO:0000259" key="2">
    <source>
        <dbReference type="Pfam" id="PF13248"/>
    </source>
</evidence>
<sequence>MVREVMMKGFGWILLVVGIIAAFAAFNMDVSVSTSYGNRVNNIGLMAQRQNFVLISCFIMLCGLLMVIFGSRKSSNSNSVKCPYCAEFISNEAIKCKHCGSDLSEYKANKAVRDANAKNKFSAINYDQRELFVICDGKASICDDKLLELIDRIKNENPEVTGDALLKMQKFNISTIESFLPKEIKKEFKDKVEKLILS</sequence>
<dbReference type="Pfam" id="PF13248">
    <property type="entry name" value="Zn_ribbon_3"/>
    <property type="match status" value="1"/>
</dbReference>
<comment type="caution">
    <text evidence="3">The sequence shown here is derived from an EMBL/GenBank/DDBJ whole genome shotgun (WGS) entry which is preliminary data.</text>
</comment>
<gene>
    <name evidence="3" type="ORF">PROVALCAL_03987</name>
</gene>
<feature type="transmembrane region" description="Helical" evidence="1">
    <location>
        <begin position="12"/>
        <end position="32"/>
    </location>
</feature>
<dbReference type="AlphaFoldDB" id="B6XKS7"/>
<keyword evidence="1" id="KW-0812">Transmembrane</keyword>
<evidence type="ECO:0000313" key="3">
    <source>
        <dbReference type="EMBL" id="EEB44110.1"/>
    </source>
</evidence>
<evidence type="ECO:0000313" key="4">
    <source>
        <dbReference type="Proteomes" id="UP000003729"/>
    </source>
</evidence>
<dbReference type="EMBL" id="ABXW01000074">
    <property type="protein sequence ID" value="EEB44110.1"/>
    <property type="molecule type" value="Genomic_DNA"/>
</dbReference>
<keyword evidence="1" id="KW-0472">Membrane</keyword>